<accession>A0A4Y3VFE5</accession>
<evidence type="ECO:0000313" key="2">
    <source>
        <dbReference type="EMBL" id="GEC05203.1"/>
    </source>
</evidence>
<evidence type="ECO:0000313" key="3">
    <source>
        <dbReference type="Proteomes" id="UP000317881"/>
    </source>
</evidence>
<organism evidence="2 3">
    <name type="scientific">Streptomyces spinoverrucosus</name>
    <dbReference type="NCBI Taxonomy" id="284043"/>
    <lineage>
        <taxon>Bacteria</taxon>
        <taxon>Bacillati</taxon>
        <taxon>Actinomycetota</taxon>
        <taxon>Actinomycetes</taxon>
        <taxon>Kitasatosporales</taxon>
        <taxon>Streptomycetaceae</taxon>
        <taxon>Streptomyces</taxon>
    </lineage>
</organism>
<keyword evidence="3" id="KW-1185">Reference proteome</keyword>
<feature type="compositionally biased region" description="Low complexity" evidence="1">
    <location>
        <begin position="35"/>
        <end position="68"/>
    </location>
</feature>
<comment type="caution">
    <text evidence="2">The sequence shown here is derived from an EMBL/GenBank/DDBJ whole genome shotgun (WGS) entry which is preliminary data.</text>
</comment>
<proteinExistence type="predicted"/>
<feature type="region of interest" description="Disordered" evidence="1">
    <location>
        <begin position="23"/>
        <end position="68"/>
    </location>
</feature>
<gene>
    <name evidence="2" type="ORF">SSP24_28580</name>
</gene>
<evidence type="ECO:0000256" key="1">
    <source>
        <dbReference type="SAM" id="MobiDB-lite"/>
    </source>
</evidence>
<protein>
    <submittedName>
        <fullName evidence="2">Uncharacterized protein</fullName>
    </submittedName>
</protein>
<feature type="compositionally biased region" description="Acidic residues" evidence="1">
    <location>
        <begin position="25"/>
        <end position="34"/>
    </location>
</feature>
<sequence>MFIAVVLPVGVVAAGAVEACGDAGSEAEEAEEGGESSAQAVMTSSRAAAGTTRARARRGAGFTGSSCG</sequence>
<dbReference type="Proteomes" id="UP000317881">
    <property type="component" value="Unassembled WGS sequence"/>
</dbReference>
<dbReference type="EMBL" id="BJND01000019">
    <property type="protein sequence ID" value="GEC05203.1"/>
    <property type="molecule type" value="Genomic_DNA"/>
</dbReference>
<reference evidence="2 3" key="1">
    <citation type="submission" date="2019-06" db="EMBL/GenBank/DDBJ databases">
        <title>Whole genome shotgun sequence of Streptomyces spinoverrucosus NBRC 14228.</title>
        <authorList>
            <person name="Hosoyama A."/>
            <person name="Uohara A."/>
            <person name="Ohji S."/>
            <person name="Ichikawa N."/>
        </authorList>
    </citation>
    <scope>NUCLEOTIDE SEQUENCE [LARGE SCALE GENOMIC DNA]</scope>
    <source>
        <strain evidence="2 3">NBRC 14228</strain>
    </source>
</reference>
<name>A0A4Y3VFE5_9ACTN</name>
<dbReference type="AlphaFoldDB" id="A0A4Y3VFE5"/>